<dbReference type="AlphaFoldDB" id="A0AAD4CKW4"/>
<reference evidence="3" key="2">
    <citation type="submission" date="2020-02" db="EMBL/GenBank/DDBJ databases">
        <authorList>
            <person name="Gilchrist C.L.M."/>
            <person name="Chooi Y.-H."/>
        </authorList>
    </citation>
    <scope>NUCLEOTIDE SEQUENCE</scope>
    <source>
        <strain evidence="3">MST-FP2251</strain>
    </source>
</reference>
<dbReference type="Pfam" id="PF24864">
    <property type="entry name" value="DUF7730"/>
    <property type="match status" value="1"/>
</dbReference>
<feature type="region of interest" description="Disordered" evidence="1">
    <location>
        <begin position="131"/>
        <end position="157"/>
    </location>
</feature>
<dbReference type="Proteomes" id="UP001194746">
    <property type="component" value="Unassembled WGS sequence"/>
</dbReference>
<dbReference type="EMBL" id="VCAU01000061">
    <property type="protein sequence ID" value="KAF9887477.1"/>
    <property type="molecule type" value="Genomic_DNA"/>
</dbReference>
<organism evidence="3 4">
    <name type="scientific">Aspergillus nanangensis</name>
    <dbReference type="NCBI Taxonomy" id="2582783"/>
    <lineage>
        <taxon>Eukaryota</taxon>
        <taxon>Fungi</taxon>
        <taxon>Dikarya</taxon>
        <taxon>Ascomycota</taxon>
        <taxon>Pezizomycotina</taxon>
        <taxon>Eurotiomycetes</taxon>
        <taxon>Eurotiomycetidae</taxon>
        <taxon>Eurotiales</taxon>
        <taxon>Aspergillaceae</taxon>
        <taxon>Aspergillus</taxon>
        <taxon>Aspergillus subgen. Circumdati</taxon>
    </lineage>
</organism>
<name>A0AAD4CKW4_ASPNN</name>
<sequence>MRHFDAWLIRDPYSIFHYYSTGRRWQETVRDLIHDRKICAPPVHIPLNSSTDAPSAATPVDAYARPIDPQSNSPFMQRLPAEIRLMIYEYAFGDEAVHLVQVKDKIRHVRCKHTVSSIDRNRRCCPVTPARWRVQDGPKGSPPSTASTGATTTKSHSDSMLYPHTNAALPDNLSNSALALLRSCRAIYAEAADILYASVNFDVDDLHTFIAFSLTVCPERLRAIKRLTVQWMPIWQPMSGQSHKSSIYAHTHNDRLWALFWTRVAALRGLEQLHLSLDLGSFSGNAMGGIISGNRLRLAVDEPWVAPMLCVRGLRSFELGVTARCDEYAKRIMEKDLCSDAVTFRDDLRAVLCSPRPSAAVLRDLSFKWSCAMEEADSNLSKTRPRLAITAA</sequence>
<comment type="caution">
    <text evidence="3">The sequence shown here is derived from an EMBL/GenBank/DDBJ whole genome shotgun (WGS) entry which is preliminary data.</text>
</comment>
<evidence type="ECO:0000256" key="1">
    <source>
        <dbReference type="SAM" id="MobiDB-lite"/>
    </source>
</evidence>
<dbReference type="InterPro" id="IPR056632">
    <property type="entry name" value="DUF7730"/>
</dbReference>
<feature type="domain" description="DUF7730" evidence="2">
    <location>
        <begin position="69"/>
        <end position="277"/>
    </location>
</feature>
<proteinExistence type="predicted"/>
<reference evidence="3" key="1">
    <citation type="journal article" date="2019" name="Beilstein J. Org. Chem.">
        <title>Nanangenines: drimane sesquiterpenoids as the dominant metabolite cohort of a novel Australian fungus, Aspergillus nanangensis.</title>
        <authorList>
            <person name="Lacey H.J."/>
            <person name="Gilchrist C.L.M."/>
            <person name="Crombie A."/>
            <person name="Kalaitzis J.A."/>
            <person name="Vuong D."/>
            <person name="Rutledge P.J."/>
            <person name="Turner P."/>
            <person name="Pitt J.I."/>
            <person name="Lacey E."/>
            <person name="Chooi Y.H."/>
            <person name="Piggott A.M."/>
        </authorList>
    </citation>
    <scope>NUCLEOTIDE SEQUENCE</scope>
    <source>
        <strain evidence="3">MST-FP2251</strain>
    </source>
</reference>
<dbReference type="PANTHER" id="PTHR38790">
    <property type="entry name" value="2EXR DOMAIN-CONTAINING PROTEIN-RELATED"/>
    <property type="match status" value="1"/>
</dbReference>
<gene>
    <name evidence="3" type="ORF">FE257_010194</name>
</gene>
<evidence type="ECO:0000313" key="4">
    <source>
        <dbReference type="Proteomes" id="UP001194746"/>
    </source>
</evidence>
<evidence type="ECO:0000313" key="3">
    <source>
        <dbReference type="EMBL" id="KAF9887477.1"/>
    </source>
</evidence>
<protein>
    <recommendedName>
        <fullName evidence="2">DUF7730 domain-containing protein</fullName>
    </recommendedName>
</protein>
<evidence type="ECO:0000259" key="2">
    <source>
        <dbReference type="Pfam" id="PF24864"/>
    </source>
</evidence>
<feature type="compositionally biased region" description="Low complexity" evidence="1">
    <location>
        <begin position="142"/>
        <end position="153"/>
    </location>
</feature>
<accession>A0AAD4CKW4</accession>
<dbReference type="PANTHER" id="PTHR38790:SF4">
    <property type="entry name" value="2EXR DOMAIN-CONTAINING PROTEIN"/>
    <property type="match status" value="1"/>
</dbReference>
<keyword evidence="4" id="KW-1185">Reference proteome</keyword>